<dbReference type="InterPro" id="IPR002178">
    <property type="entry name" value="PTS_EIIA_type-2_dom"/>
</dbReference>
<protein>
    <submittedName>
        <fullName evidence="2">PTS IIA-like nitrogen-regulatory protein PtsN</fullName>
    </submittedName>
</protein>
<dbReference type="Gene3D" id="3.40.930.10">
    <property type="entry name" value="Mannitol-specific EII, Chain A"/>
    <property type="match status" value="1"/>
</dbReference>
<dbReference type="PROSITE" id="PS51094">
    <property type="entry name" value="PTS_EIIA_TYPE_2"/>
    <property type="match status" value="1"/>
</dbReference>
<comment type="caution">
    <text evidence="2">The sequence shown here is derived from an EMBL/GenBank/DDBJ whole genome shotgun (WGS) entry which is preliminary data.</text>
</comment>
<dbReference type="InterPro" id="IPR016152">
    <property type="entry name" value="PTrfase/Anion_transptr"/>
</dbReference>
<dbReference type="InterPro" id="IPR051541">
    <property type="entry name" value="PTS_SugarTrans_NitroReg"/>
</dbReference>
<evidence type="ECO:0000313" key="2">
    <source>
        <dbReference type="EMBL" id="KEO96580.1"/>
    </source>
</evidence>
<dbReference type="EMBL" id="JMIX01000005">
    <property type="protein sequence ID" value="KEO96580.1"/>
    <property type="molecule type" value="Genomic_DNA"/>
</dbReference>
<evidence type="ECO:0000313" key="3">
    <source>
        <dbReference type="Proteomes" id="UP000027866"/>
    </source>
</evidence>
<evidence type="ECO:0000259" key="1">
    <source>
        <dbReference type="PROSITE" id="PS51094"/>
    </source>
</evidence>
<dbReference type="Pfam" id="PF00359">
    <property type="entry name" value="PTS_EIIA_2"/>
    <property type="match status" value="1"/>
</dbReference>
<dbReference type="SUPFAM" id="SSF55804">
    <property type="entry name" value="Phoshotransferase/anion transport protein"/>
    <property type="match status" value="1"/>
</dbReference>
<accession>A0A074MUW6</accession>
<dbReference type="KEGG" id="elq:Ga0102493_11931"/>
<keyword evidence="3" id="KW-1185">Reference proteome</keyword>
<dbReference type="PATRIC" id="fig|39960.10.peg.3185"/>
<sequence>MDINITIVPEAVRLARVETKAQVLAVLSACLAEVYDLDVSEVLEGLETREALGSTGFGRGIAIPHCRDSSVRKPTLAVFKLEHPVDFAAADAQPVSLVFGLVSPENAGATHLHALAAISRLMRDESKLQALADAPDAEALYAVLTNQFLRDAA</sequence>
<dbReference type="PANTHER" id="PTHR47738">
    <property type="entry name" value="PTS SYSTEM FRUCTOSE-LIKE EIIA COMPONENT-RELATED"/>
    <property type="match status" value="1"/>
</dbReference>
<reference evidence="2 3" key="1">
    <citation type="submission" date="2014-04" db="EMBL/GenBank/DDBJ databases">
        <title>A comprehensive comparison of genomes of Erythrobacter spp. Strains.</title>
        <authorList>
            <person name="Zheng Q."/>
        </authorList>
    </citation>
    <scope>NUCLEOTIDE SEQUENCE [LARGE SCALE GENOMIC DNA]</scope>
    <source>
        <strain evidence="2 3">DSM 8509</strain>
    </source>
</reference>
<organism evidence="2 3">
    <name type="scientific">Erythrobacter litoralis</name>
    <dbReference type="NCBI Taxonomy" id="39960"/>
    <lineage>
        <taxon>Bacteria</taxon>
        <taxon>Pseudomonadati</taxon>
        <taxon>Pseudomonadota</taxon>
        <taxon>Alphaproteobacteria</taxon>
        <taxon>Sphingomonadales</taxon>
        <taxon>Erythrobacteraceae</taxon>
        <taxon>Erythrobacter/Porphyrobacter group</taxon>
        <taxon>Erythrobacter</taxon>
    </lineage>
</organism>
<dbReference type="CDD" id="cd00211">
    <property type="entry name" value="PTS_IIA_fru"/>
    <property type="match status" value="1"/>
</dbReference>
<dbReference type="PANTHER" id="PTHR47738:SF1">
    <property type="entry name" value="NITROGEN REGULATORY PROTEIN"/>
    <property type="match status" value="1"/>
</dbReference>
<dbReference type="AlphaFoldDB" id="A0A074MUW6"/>
<dbReference type="Proteomes" id="UP000027866">
    <property type="component" value="Unassembled WGS sequence"/>
</dbReference>
<name>A0A074MUW6_9SPHN</name>
<proteinExistence type="predicted"/>
<dbReference type="OrthoDB" id="95460at2"/>
<gene>
    <name evidence="2" type="ORF">EH32_10145</name>
</gene>
<dbReference type="RefSeq" id="WP_034902672.1">
    <property type="nucleotide sequence ID" value="NZ_CP017057.1"/>
</dbReference>
<dbReference type="GO" id="GO:0030295">
    <property type="term" value="F:protein kinase activator activity"/>
    <property type="evidence" value="ECO:0007669"/>
    <property type="project" value="TreeGrafter"/>
</dbReference>
<feature type="domain" description="PTS EIIA type-2" evidence="1">
    <location>
        <begin position="1"/>
        <end position="147"/>
    </location>
</feature>